<dbReference type="Proteomes" id="UP000034112">
    <property type="component" value="Unassembled WGS sequence"/>
</dbReference>
<dbReference type="Gene3D" id="3.40.50.1820">
    <property type="entry name" value="alpha/beta hydrolase"/>
    <property type="match status" value="1"/>
</dbReference>
<dbReference type="PRINTS" id="PR00111">
    <property type="entry name" value="ABHYDROLASE"/>
</dbReference>
<feature type="signal peptide" evidence="3">
    <location>
        <begin position="1"/>
        <end position="21"/>
    </location>
</feature>
<protein>
    <recommendedName>
        <fullName evidence="4">AB hydrolase-1 domain-containing protein</fullName>
    </recommendedName>
</protein>
<dbReference type="PANTHER" id="PTHR43329">
    <property type="entry name" value="EPOXIDE HYDROLASE"/>
    <property type="match status" value="1"/>
</dbReference>
<sequence>MHLPFIIPFLLGLQWTGYASALTNFDDWAHQRIALEDVSIHFRYAGSGPPVLLVHGNPQFSLTWRIIGPLLAENYTVIAVDNRGAGDSSLPPDGNYTVMASADDLKGVLDFLNITSAYVLSHDMGAGIATALAVKYPDLVRRLVVTEYLLPGFGFETARNPGSYWDLYANWQLAFFSITDAAEFFISGKERQMLEWYFYHGSYSGATSFSEDIVNRYTSSISKPGFLRAMLGPFGIGAVTEAASFFQGTLGKKPLQMATLSMGGEASLGPFAKQLWGNVTSHLETDAVPKAGHWIADENPAWVAKRVHKFFSEDSTHPRSVDLSVLDDRVTLINVGYLGTLRNVALAGSS</sequence>
<gene>
    <name evidence="5" type="ORF">THAR02_09136</name>
</gene>
<organism evidence="5 6">
    <name type="scientific">Trichoderma harzianum</name>
    <name type="common">Hypocrea lixii</name>
    <dbReference type="NCBI Taxonomy" id="5544"/>
    <lineage>
        <taxon>Eukaryota</taxon>
        <taxon>Fungi</taxon>
        <taxon>Dikarya</taxon>
        <taxon>Ascomycota</taxon>
        <taxon>Pezizomycotina</taxon>
        <taxon>Sordariomycetes</taxon>
        <taxon>Hypocreomycetidae</taxon>
        <taxon>Hypocreales</taxon>
        <taxon>Hypocreaceae</taxon>
        <taxon>Trichoderma</taxon>
    </lineage>
</organism>
<dbReference type="Pfam" id="PF00561">
    <property type="entry name" value="Abhydrolase_1"/>
    <property type="match status" value="1"/>
</dbReference>
<evidence type="ECO:0000313" key="6">
    <source>
        <dbReference type="Proteomes" id="UP000034112"/>
    </source>
</evidence>
<dbReference type="SUPFAM" id="SSF53474">
    <property type="entry name" value="alpha/beta-Hydrolases"/>
    <property type="match status" value="1"/>
</dbReference>
<evidence type="ECO:0000256" key="1">
    <source>
        <dbReference type="ARBA" id="ARBA00022801"/>
    </source>
</evidence>
<feature type="domain" description="AB hydrolase-1" evidence="4">
    <location>
        <begin position="49"/>
        <end position="165"/>
    </location>
</feature>
<evidence type="ECO:0000256" key="3">
    <source>
        <dbReference type="SAM" id="SignalP"/>
    </source>
</evidence>
<dbReference type="AlphaFoldDB" id="A0A0G0A013"/>
<name>A0A0G0A013_TRIHA</name>
<dbReference type="GO" id="GO:0016787">
    <property type="term" value="F:hydrolase activity"/>
    <property type="evidence" value="ECO:0007669"/>
    <property type="project" value="UniProtKB-KW"/>
</dbReference>
<dbReference type="InterPro" id="IPR000073">
    <property type="entry name" value="AB_hydrolase_1"/>
</dbReference>
<accession>A0A0G0A013</accession>
<dbReference type="OrthoDB" id="408373at2759"/>
<feature type="chain" id="PRO_5002530877" description="AB hydrolase-1 domain-containing protein" evidence="3">
    <location>
        <begin position="22"/>
        <end position="350"/>
    </location>
</feature>
<dbReference type="OMA" id="YANWQLA"/>
<dbReference type="InterPro" id="IPR000639">
    <property type="entry name" value="Epox_hydrolase-like"/>
</dbReference>
<dbReference type="InterPro" id="IPR029058">
    <property type="entry name" value="AB_hydrolase_fold"/>
</dbReference>
<keyword evidence="3" id="KW-0732">Signal</keyword>
<keyword evidence="1" id="KW-0378">Hydrolase</keyword>
<dbReference type="PRINTS" id="PR00412">
    <property type="entry name" value="EPOXHYDRLASE"/>
</dbReference>
<proteinExistence type="inferred from homology"/>
<evidence type="ECO:0000259" key="4">
    <source>
        <dbReference type="Pfam" id="PF00561"/>
    </source>
</evidence>
<reference evidence="6" key="1">
    <citation type="journal article" date="2015" name="Genome Announc.">
        <title>Draft whole-genome sequence of the biocontrol agent Trichoderma harzianum T6776.</title>
        <authorList>
            <person name="Baroncelli R."/>
            <person name="Piaggeschi G."/>
            <person name="Fiorini L."/>
            <person name="Bertolini E."/>
            <person name="Zapparata A."/>
            <person name="Pe M.E."/>
            <person name="Sarrocco S."/>
            <person name="Vannacci G."/>
        </authorList>
    </citation>
    <scope>NUCLEOTIDE SEQUENCE [LARGE SCALE GENOMIC DNA]</scope>
    <source>
        <strain evidence="6">T6776</strain>
    </source>
</reference>
<comment type="caution">
    <text evidence="5">The sequence shown here is derived from an EMBL/GenBank/DDBJ whole genome shotgun (WGS) entry which is preliminary data.</text>
</comment>
<evidence type="ECO:0000313" key="5">
    <source>
        <dbReference type="EMBL" id="KKO98763.1"/>
    </source>
</evidence>
<dbReference type="EMBL" id="JOKZ01000387">
    <property type="protein sequence ID" value="KKO98763.1"/>
    <property type="molecule type" value="Genomic_DNA"/>
</dbReference>
<comment type="similarity">
    <text evidence="2">Belongs to the AB hydrolase superfamily. Epoxide hydrolase family.</text>
</comment>
<evidence type="ECO:0000256" key="2">
    <source>
        <dbReference type="ARBA" id="ARBA00038334"/>
    </source>
</evidence>